<evidence type="ECO:0000313" key="3">
    <source>
        <dbReference type="Proteomes" id="UP001153954"/>
    </source>
</evidence>
<dbReference type="PANTHER" id="PTHR46599:SF6">
    <property type="entry name" value="DUAL SPECIFICITY PHOSPHATASE 26"/>
    <property type="match status" value="1"/>
</dbReference>
<dbReference type="InterPro" id="IPR029526">
    <property type="entry name" value="PGBD"/>
</dbReference>
<gene>
    <name evidence="2" type="ORF">EEDITHA_LOCUS18349</name>
</gene>
<name>A0AAU9V123_EUPED</name>
<dbReference type="Proteomes" id="UP001153954">
    <property type="component" value="Unassembled WGS sequence"/>
</dbReference>
<dbReference type="EMBL" id="CAKOGL010000026">
    <property type="protein sequence ID" value="CAH2103893.1"/>
    <property type="molecule type" value="Genomic_DNA"/>
</dbReference>
<organism evidence="2 3">
    <name type="scientific">Euphydryas editha</name>
    <name type="common">Edith's checkerspot</name>
    <dbReference type="NCBI Taxonomy" id="104508"/>
    <lineage>
        <taxon>Eukaryota</taxon>
        <taxon>Metazoa</taxon>
        <taxon>Ecdysozoa</taxon>
        <taxon>Arthropoda</taxon>
        <taxon>Hexapoda</taxon>
        <taxon>Insecta</taxon>
        <taxon>Pterygota</taxon>
        <taxon>Neoptera</taxon>
        <taxon>Endopterygota</taxon>
        <taxon>Lepidoptera</taxon>
        <taxon>Glossata</taxon>
        <taxon>Ditrysia</taxon>
        <taxon>Papilionoidea</taxon>
        <taxon>Nymphalidae</taxon>
        <taxon>Nymphalinae</taxon>
        <taxon>Euphydryas</taxon>
    </lineage>
</organism>
<protein>
    <recommendedName>
        <fullName evidence="1">PiggyBac transposable element-derived protein domain-containing protein</fullName>
    </recommendedName>
</protein>
<evidence type="ECO:0000259" key="1">
    <source>
        <dbReference type="Pfam" id="PF13843"/>
    </source>
</evidence>
<reference evidence="2" key="1">
    <citation type="submission" date="2022-03" db="EMBL/GenBank/DDBJ databases">
        <authorList>
            <person name="Tunstrom K."/>
        </authorList>
    </citation>
    <scope>NUCLEOTIDE SEQUENCE</scope>
</reference>
<proteinExistence type="predicted"/>
<keyword evidence="3" id="KW-1185">Reference proteome</keyword>
<evidence type="ECO:0000313" key="2">
    <source>
        <dbReference type="EMBL" id="CAH2103893.1"/>
    </source>
</evidence>
<accession>A0AAU9V123</accession>
<comment type="caution">
    <text evidence="2">The sequence shown here is derived from an EMBL/GenBank/DDBJ whole genome shotgun (WGS) entry which is preliminary data.</text>
</comment>
<sequence>MELMKPVYGLKRNLTCDNLFTAVPTAKSLLEKGIILLTLLSYCSQESVKKKVLMLSTMHDSLDEDNESFLPEIIAFYNKTKCGVDVFDQLSKKYSTSRKTRRWPLCIFYSLLNTVGL</sequence>
<feature type="domain" description="PiggyBac transposable element-derived protein" evidence="1">
    <location>
        <begin position="44"/>
        <end position="115"/>
    </location>
</feature>
<dbReference type="AlphaFoldDB" id="A0AAU9V123"/>
<dbReference type="Pfam" id="PF13843">
    <property type="entry name" value="DDE_Tnp_1_7"/>
    <property type="match status" value="1"/>
</dbReference>
<dbReference type="PANTHER" id="PTHR46599">
    <property type="entry name" value="PIGGYBAC TRANSPOSABLE ELEMENT-DERIVED PROTEIN 4"/>
    <property type="match status" value="1"/>
</dbReference>